<dbReference type="STRING" id="56193.YP76_13160"/>
<comment type="caution">
    <text evidence="1">The sequence shown here is derived from an EMBL/GenBank/DDBJ whole genome shotgun (WGS) entry which is preliminary data.</text>
</comment>
<proteinExistence type="predicted"/>
<dbReference type="Proteomes" id="UP000033874">
    <property type="component" value="Unassembled WGS sequence"/>
</dbReference>
<dbReference type="EMBL" id="LBIC01000005">
    <property type="protein sequence ID" value="KKW92017.1"/>
    <property type="molecule type" value="Genomic_DNA"/>
</dbReference>
<accession>A0A0M3APA3</accession>
<reference evidence="1 2" key="1">
    <citation type="submission" date="2015-04" db="EMBL/GenBank/DDBJ databases">
        <title>Genome sequence of aromatic hydrocarbons-degrading Sphingobium chungbukense DJ77.</title>
        <authorList>
            <person name="Kim Y.-C."/>
            <person name="Chae J.-C."/>
        </authorList>
    </citation>
    <scope>NUCLEOTIDE SEQUENCE [LARGE SCALE GENOMIC DNA]</scope>
    <source>
        <strain evidence="1 2">DJ77</strain>
    </source>
</reference>
<gene>
    <name evidence="1" type="ORF">YP76_13160</name>
</gene>
<dbReference type="AlphaFoldDB" id="A0A0M3APA3"/>
<evidence type="ECO:0000313" key="1">
    <source>
        <dbReference type="EMBL" id="KKW92017.1"/>
    </source>
</evidence>
<evidence type="ECO:0000313" key="2">
    <source>
        <dbReference type="Proteomes" id="UP000033874"/>
    </source>
</evidence>
<name>A0A0M3APA3_9SPHN</name>
<sequence>MNAGTRLKRRAMVALAVLSLFLGVTSTGWLLAVVDQWLLPWSTFKVFLPQDPEYMKMQEGKPAAPHPAGGAALRS</sequence>
<organism evidence="1 2">
    <name type="scientific">Sphingobium chungbukense</name>
    <dbReference type="NCBI Taxonomy" id="56193"/>
    <lineage>
        <taxon>Bacteria</taxon>
        <taxon>Pseudomonadati</taxon>
        <taxon>Pseudomonadota</taxon>
        <taxon>Alphaproteobacteria</taxon>
        <taxon>Sphingomonadales</taxon>
        <taxon>Sphingomonadaceae</taxon>
        <taxon>Sphingobium</taxon>
    </lineage>
</organism>
<keyword evidence="2" id="KW-1185">Reference proteome</keyword>
<dbReference type="PATRIC" id="fig|56193.3.peg.2739"/>
<protein>
    <submittedName>
        <fullName evidence="1">Uncharacterized protein</fullName>
    </submittedName>
</protein>